<organism evidence="3 4">
    <name type="scientific">Rubrivivax rivuli</name>
    <dbReference type="NCBI Taxonomy" id="1862385"/>
    <lineage>
        <taxon>Bacteria</taxon>
        <taxon>Pseudomonadati</taxon>
        <taxon>Pseudomonadota</taxon>
        <taxon>Betaproteobacteria</taxon>
        <taxon>Burkholderiales</taxon>
        <taxon>Sphaerotilaceae</taxon>
        <taxon>Rubrivivax</taxon>
    </lineage>
</organism>
<dbReference type="Pfam" id="PF02113">
    <property type="entry name" value="Peptidase_S13"/>
    <property type="match status" value="1"/>
</dbReference>
<reference evidence="3 4" key="1">
    <citation type="submission" date="2019-01" db="EMBL/GenBank/DDBJ databases">
        <authorList>
            <person name="Chen W.-M."/>
        </authorList>
    </citation>
    <scope>NUCLEOTIDE SEQUENCE [LARGE SCALE GENOMIC DNA]</scope>
    <source>
        <strain evidence="3 4">KYPY4</strain>
    </source>
</reference>
<proteinExistence type="inferred from homology"/>
<name>A0A437RR75_9BURK</name>
<comment type="similarity">
    <text evidence="1">Belongs to the peptidase S13 family.</text>
</comment>
<gene>
    <name evidence="3" type="primary">dacB</name>
    <name evidence="3" type="ORF">EOE66_01640</name>
</gene>
<dbReference type="Proteomes" id="UP000285575">
    <property type="component" value="Unassembled WGS sequence"/>
</dbReference>
<dbReference type="InterPro" id="IPR000667">
    <property type="entry name" value="Peptidase_S13"/>
</dbReference>
<protein>
    <submittedName>
        <fullName evidence="3">D-alanyl-D-alanine carboxypeptidase/D-alanyl-D-alanine-endopeptidase</fullName>
        <ecNumber evidence="3">3.4.16.4</ecNumber>
    </submittedName>
</protein>
<dbReference type="PRINTS" id="PR00922">
    <property type="entry name" value="DADACBPTASE3"/>
</dbReference>
<dbReference type="InterPro" id="IPR012338">
    <property type="entry name" value="Beta-lactam/transpept-like"/>
</dbReference>
<keyword evidence="4" id="KW-1185">Reference proteome</keyword>
<keyword evidence="3" id="KW-0121">Carboxypeptidase</keyword>
<dbReference type="Gene3D" id="3.40.710.10">
    <property type="entry name" value="DD-peptidase/beta-lactamase superfamily"/>
    <property type="match status" value="1"/>
</dbReference>
<keyword evidence="3" id="KW-0645">Protease</keyword>
<keyword evidence="2 3" id="KW-0378">Hydrolase</keyword>
<dbReference type="GO" id="GO:0006508">
    <property type="term" value="P:proteolysis"/>
    <property type="evidence" value="ECO:0007669"/>
    <property type="project" value="InterPro"/>
</dbReference>
<dbReference type="OrthoDB" id="9802627at2"/>
<dbReference type="Gene3D" id="3.50.80.20">
    <property type="entry name" value="D-Ala-D-Ala carboxypeptidase C, peptidase S13"/>
    <property type="match status" value="1"/>
</dbReference>
<dbReference type="EMBL" id="SACR01000001">
    <property type="protein sequence ID" value="RVU49300.1"/>
    <property type="molecule type" value="Genomic_DNA"/>
</dbReference>
<evidence type="ECO:0000256" key="1">
    <source>
        <dbReference type="ARBA" id="ARBA00006096"/>
    </source>
</evidence>
<evidence type="ECO:0000256" key="2">
    <source>
        <dbReference type="ARBA" id="ARBA00022801"/>
    </source>
</evidence>
<dbReference type="PANTHER" id="PTHR30023:SF0">
    <property type="entry name" value="PENICILLIN-SENSITIVE CARBOXYPEPTIDASE A"/>
    <property type="match status" value="1"/>
</dbReference>
<dbReference type="GO" id="GO:0000270">
    <property type="term" value="P:peptidoglycan metabolic process"/>
    <property type="evidence" value="ECO:0007669"/>
    <property type="project" value="TreeGrafter"/>
</dbReference>
<accession>A0A437RR75</accession>
<dbReference type="GO" id="GO:0009002">
    <property type="term" value="F:serine-type D-Ala-D-Ala carboxypeptidase activity"/>
    <property type="evidence" value="ECO:0007669"/>
    <property type="project" value="UniProtKB-EC"/>
</dbReference>
<dbReference type="EC" id="3.4.16.4" evidence="3"/>
<dbReference type="PANTHER" id="PTHR30023">
    <property type="entry name" value="D-ALANYL-D-ALANINE CARBOXYPEPTIDASE"/>
    <property type="match status" value="1"/>
</dbReference>
<evidence type="ECO:0000313" key="4">
    <source>
        <dbReference type="Proteomes" id="UP000285575"/>
    </source>
</evidence>
<dbReference type="NCBIfam" id="TIGR00666">
    <property type="entry name" value="PBP4"/>
    <property type="match status" value="1"/>
</dbReference>
<dbReference type="SUPFAM" id="SSF56601">
    <property type="entry name" value="beta-lactamase/transpeptidase-like"/>
    <property type="match status" value="1"/>
</dbReference>
<sequence length="561" mass="60154">MGTPPSVVVGGPLAQPASSAARTRARVGARRGIFMALHSAAASHNPCMLLRSRPITLRAALHGVALAAAGLFSAAAALAQDTLPPPVQAALAQAGLPAEALAAVALPLGHRATTWEHRGRVPVQPGSTMKLVTSVVALDLLGPNHRGHTELRSAAPLNDGVLQGDLVLKGGADPELGLPQLWAMLVDLRQRGVQHLQGDLVLDRTLFRPARFDQNLPPFDEAPEFPYNVIPDALYLAGNLLPFELRSLPDGTVRAETVPALPGISFSSRMTLNDKRCADWDDGWLPAAVTPGTNATTGTQIELRGSFPRNCTRRVALQLIDRSEMAGAMFRALWQQLGGTWAGRVREAAAPAGTQVLARRDARPWGELLRPLNKTSDNALTRLLYLQLGVPAMAANPQASTFELADRAVRGWFTKNGIDPTGLVMDNGSGLSRSERISAWQMARLLQVAWAGPNASDLVMSLPTVGVDGTMRNRLKEGPAAGWARLKTGTLRNAVALAGYVRDDNGRPWALALMVNHERASQARPVLDAFVDHFARSGPYIAWPESFLQQPDTPPQPGRWP</sequence>
<evidence type="ECO:0000313" key="3">
    <source>
        <dbReference type="EMBL" id="RVU49300.1"/>
    </source>
</evidence>
<comment type="caution">
    <text evidence="3">The sequence shown here is derived from an EMBL/GenBank/DDBJ whole genome shotgun (WGS) entry which is preliminary data.</text>
</comment>
<dbReference type="AlphaFoldDB" id="A0A437RR75"/>